<dbReference type="AlphaFoldDB" id="A0A9P4QSM2"/>
<feature type="region of interest" description="Disordered" evidence="1">
    <location>
        <begin position="326"/>
        <end position="348"/>
    </location>
</feature>
<accession>A0A9P4QSM2</accession>
<gene>
    <name evidence="2" type="ORF">EJ04DRAFT_439889</name>
</gene>
<reference evidence="2" key="1">
    <citation type="journal article" date="2020" name="Stud. Mycol.">
        <title>101 Dothideomycetes genomes: a test case for predicting lifestyles and emergence of pathogens.</title>
        <authorList>
            <person name="Haridas S."/>
            <person name="Albert R."/>
            <person name="Binder M."/>
            <person name="Bloem J."/>
            <person name="Labutti K."/>
            <person name="Salamov A."/>
            <person name="Andreopoulos B."/>
            <person name="Baker S."/>
            <person name="Barry K."/>
            <person name="Bills G."/>
            <person name="Bluhm B."/>
            <person name="Cannon C."/>
            <person name="Castanera R."/>
            <person name="Culley D."/>
            <person name="Daum C."/>
            <person name="Ezra D."/>
            <person name="Gonzalez J."/>
            <person name="Henrissat B."/>
            <person name="Kuo A."/>
            <person name="Liang C."/>
            <person name="Lipzen A."/>
            <person name="Lutzoni F."/>
            <person name="Magnuson J."/>
            <person name="Mondo S."/>
            <person name="Nolan M."/>
            <person name="Ohm R."/>
            <person name="Pangilinan J."/>
            <person name="Park H.-J."/>
            <person name="Ramirez L."/>
            <person name="Alfaro M."/>
            <person name="Sun H."/>
            <person name="Tritt A."/>
            <person name="Yoshinaga Y."/>
            <person name="Zwiers L.-H."/>
            <person name="Turgeon B."/>
            <person name="Goodwin S."/>
            <person name="Spatafora J."/>
            <person name="Crous P."/>
            <person name="Grigoriev I."/>
        </authorList>
    </citation>
    <scope>NUCLEOTIDE SEQUENCE</scope>
    <source>
        <strain evidence="2">CBS 125425</strain>
    </source>
</reference>
<dbReference type="PANTHER" id="PTHR38111">
    <property type="entry name" value="ZN(2)-C6 FUNGAL-TYPE DOMAIN-CONTAINING PROTEIN-RELATED"/>
    <property type="match status" value="1"/>
</dbReference>
<dbReference type="InterPro" id="IPR053178">
    <property type="entry name" value="Osmoadaptation_assoc"/>
</dbReference>
<evidence type="ECO:0000313" key="3">
    <source>
        <dbReference type="Proteomes" id="UP000799444"/>
    </source>
</evidence>
<evidence type="ECO:0000313" key="2">
    <source>
        <dbReference type="EMBL" id="KAF2733052.1"/>
    </source>
</evidence>
<dbReference type="PANTHER" id="PTHR38111:SF6">
    <property type="entry name" value="FINGER DOMAIN PROTEIN, PUTATIVE (AFU_ORTHOLOGUE AFUA_8G01940)-RELATED"/>
    <property type="match status" value="1"/>
</dbReference>
<proteinExistence type="predicted"/>
<keyword evidence="3" id="KW-1185">Reference proteome</keyword>
<dbReference type="OrthoDB" id="4314040at2759"/>
<evidence type="ECO:0000256" key="1">
    <source>
        <dbReference type="SAM" id="MobiDB-lite"/>
    </source>
</evidence>
<sequence>MARRKTQVTSPRVQFLFVDNAQPSTANQKRRIRQHTMRKVAASRKELGTYEKYNVGQYPVFTDNAPCTVKQDVQAVVVPLDSSDDQKEDCIVQWSMPAQGYERARILFDFDLISLSTLTSIHFNRASAKVLSADRSRLRLLLASATDASYLVFVPQLYGQSTLIRLVVDCVLARAKQAVAEDACMHEQRILQLYCKALAALQSALMDKKRMFEPEVLCATHLLAIFELLDRTSTSRWESHISGLLELLQLRGPHRYTTPIERLLLSSCLGTIVRPSPSPPPFPHLTPTPPVLRLHNHKPRLLPRAPPLDPPPNLPPPFPNHIPLPLDNRRPDPPPLPQNHKIHPLLPDPVSRTRDIAYAALPSRSHTHHVLARRRRAGAAHVHGSARQAVAPRECGREYCGADHGAATHGCAGSGGK</sequence>
<organism evidence="2 3">
    <name type="scientific">Polyplosphaeria fusca</name>
    <dbReference type="NCBI Taxonomy" id="682080"/>
    <lineage>
        <taxon>Eukaryota</taxon>
        <taxon>Fungi</taxon>
        <taxon>Dikarya</taxon>
        <taxon>Ascomycota</taxon>
        <taxon>Pezizomycotina</taxon>
        <taxon>Dothideomycetes</taxon>
        <taxon>Pleosporomycetidae</taxon>
        <taxon>Pleosporales</taxon>
        <taxon>Tetraplosphaeriaceae</taxon>
        <taxon>Polyplosphaeria</taxon>
    </lineage>
</organism>
<dbReference type="Proteomes" id="UP000799444">
    <property type="component" value="Unassembled WGS sequence"/>
</dbReference>
<name>A0A9P4QSM2_9PLEO</name>
<dbReference type="EMBL" id="ML996167">
    <property type="protein sequence ID" value="KAF2733052.1"/>
    <property type="molecule type" value="Genomic_DNA"/>
</dbReference>
<protein>
    <submittedName>
        <fullName evidence="2">Uncharacterized protein</fullName>
    </submittedName>
</protein>
<comment type="caution">
    <text evidence="2">The sequence shown here is derived from an EMBL/GenBank/DDBJ whole genome shotgun (WGS) entry which is preliminary data.</text>
</comment>